<dbReference type="HOGENOM" id="CLU_331529_0_0_1"/>
<dbReference type="AlphaFoldDB" id="A0A067NVI7"/>
<dbReference type="SMART" id="SM00360">
    <property type="entry name" value="RRM"/>
    <property type="match status" value="2"/>
</dbReference>
<dbReference type="InterPro" id="IPR012677">
    <property type="entry name" value="Nucleotide-bd_a/b_plait_sf"/>
</dbReference>
<feature type="domain" description="RRM" evidence="3">
    <location>
        <begin position="429"/>
        <end position="524"/>
    </location>
</feature>
<dbReference type="GO" id="GO:0003723">
    <property type="term" value="F:RNA binding"/>
    <property type="evidence" value="ECO:0007669"/>
    <property type="project" value="UniProtKB-UniRule"/>
</dbReference>
<feature type="region of interest" description="Disordered" evidence="2">
    <location>
        <begin position="583"/>
        <end position="621"/>
    </location>
</feature>
<evidence type="ECO:0000256" key="2">
    <source>
        <dbReference type="SAM" id="MobiDB-lite"/>
    </source>
</evidence>
<feature type="region of interest" description="Disordered" evidence="2">
    <location>
        <begin position="754"/>
        <end position="788"/>
    </location>
</feature>
<proteinExistence type="predicted"/>
<dbReference type="PROSITE" id="PS50102">
    <property type="entry name" value="RRM"/>
    <property type="match status" value="2"/>
</dbReference>
<protein>
    <recommendedName>
        <fullName evidence="3">RRM domain-containing protein</fullName>
    </recommendedName>
</protein>
<dbReference type="InterPro" id="IPR035979">
    <property type="entry name" value="RBD_domain_sf"/>
</dbReference>
<feature type="region of interest" description="Disordered" evidence="2">
    <location>
        <begin position="299"/>
        <end position="336"/>
    </location>
</feature>
<feature type="domain" description="RRM" evidence="3">
    <location>
        <begin position="56"/>
        <end position="138"/>
    </location>
</feature>
<evidence type="ECO:0000259" key="3">
    <source>
        <dbReference type="PROSITE" id="PS50102"/>
    </source>
</evidence>
<feature type="compositionally biased region" description="Polar residues" evidence="2">
    <location>
        <begin position="366"/>
        <end position="398"/>
    </location>
</feature>
<dbReference type="InParanoid" id="A0A067NVI7"/>
<feature type="region of interest" description="Disordered" evidence="2">
    <location>
        <begin position="809"/>
        <end position="845"/>
    </location>
</feature>
<feature type="compositionally biased region" description="Polar residues" evidence="2">
    <location>
        <begin position="754"/>
        <end position="768"/>
    </location>
</feature>
<dbReference type="Pfam" id="PF00076">
    <property type="entry name" value="RRM_1"/>
    <property type="match status" value="2"/>
</dbReference>
<gene>
    <name evidence="4" type="ORF">PLEOSDRAFT_1111637</name>
</gene>
<organism evidence="4 5">
    <name type="scientific">Pleurotus ostreatus (strain PC15)</name>
    <name type="common">Oyster mushroom</name>
    <dbReference type="NCBI Taxonomy" id="1137138"/>
    <lineage>
        <taxon>Eukaryota</taxon>
        <taxon>Fungi</taxon>
        <taxon>Dikarya</taxon>
        <taxon>Basidiomycota</taxon>
        <taxon>Agaricomycotina</taxon>
        <taxon>Agaricomycetes</taxon>
        <taxon>Agaricomycetidae</taxon>
        <taxon>Agaricales</taxon>
        <taxon>Pleurotineae</taxon>
        <taxon>Pleurotaceae</taxon>
        <taxon>Pleurotus</taxon>
    </lineage>
</organism>
<feature type="region of interest" description="Disordered" evidence="2">
    <location>
        <begin position="366"/>
        <end position="401"/>
    </location>
</feature>
<accession>A0A067NVI7</accession>
<dbReference type="SUPFAM" id="SSF54928">
    <property type="entry name" value="RNA-binding domain, RBD"/>
    <property type="match status" value="2"/>
</dbReference>
<dbReference type="OrthoDB" id="410044at2759"/>
<evidence type="ECO:0000313" key="5">
    <source>
        <dbReference type="Proteomes" id="UP000027073"/>
    </source>
</evidence>
<sequence length="864" mass="95048">MPHYSPHVGHWGNRFQSLPLSSPSSSPVTQTPPVNVGDAESDASSGREGEQSCNNPTIFVGSLPTNMDEKELRFSLQVHLTQYAKVMYVKIHHGKDGGICAFVQFENVDSAAVFLDTLRANSQRLFLGRRLRFELAHAHRTLLVSYRVPNMQDTVSVSSESHDLPFSMTIRKNASPPVVFNEIASEESTHGVSGLYFQPVICTAEVIHQLATHFGPLERLELYKQAPSDHGVDSERTYPPPHDAPRLPTMDPRCWEIKFQSRSDCVTALNALLTIPFITVTWAHHRAQQSDPLRNAVLGRLHNDDQPSDGIKGDTSPSPSKREESFDWSTDEPSEGHIFSANRLNLEDDESTPRAVIAPLVSSLPQVQGAKNDTPNGVGTSPVSPNDSEFPSTPSNAESLLGFPDWHNNNPRMGCGFEDGFLQREFDRSALYIPNILVHGPEAWTEYKLEDYFSTFGRIKDVKVIRPPNAPTGYAIVSFENIESAAYAKNKQERFGRIQYRHVSRGGRGRGRGGRGVRAYMNNYRRFDGYRRDDRDPSAPPHDFGGVQCVASDAVLPNIAALSITADAEPPLDASLNVEVDVHREPRGGGSPGQQKPDSPKKLASTEGEGVDNVTPGALPPFQPSVPTAPSMPTIPGAHPYSMAAPYFHPGPWGVPQMHHMQYGMPYYSGYHMVPPGPAGPHSDANSSPFPTPYWPGMYGPFVSHPTYSQQRDHTDAGQPVYPSPPVPAIGHFQDEHRGLIPYYPQEALSQYMTQHSPDEQASSNSEGGRQPCPSPAQAIPGHAPARHPAPWVHFAPMAPYPYQAFAPQQGRRPWAPPVAGGQRRDAGMNYNKNGRSPLQNRYRGNGNMGESALAGEWNCFSSN</sequence>
<feature type="compositionally biased region" description="Low complexity" evidence="2">
    <location>
        <begin position="16"/>
        <end position="34"/>
    </location>
</feature>
<keyword evidence="1" id="KW-0694">RNA-binding</keyword>
<dbReference type="FunCoup" id="A0A067NVI7">
    <property type="interactions" value="285"/>
</dbReference>
<dbReference type="Proteomes" id="UP000027073">
    <property type="component" value="Unassembled WGS sequence"/>
</dbReference>
<reference evidence="5" key="1">
    <citation type="journal article" date="2014" name="Proc. Natl. Acad. Sci. U.S.A.">
        <title>Extensive sampling of basidiomycete genomes demonstrates inadequacy of the white-rot/brown-rot paradigm for wood decay fungi.</title>
        <authorList>
            <person name="Riley R."/>
            <person name="Salamov A.A."/>
            <person name="Brown D.W."/>
            <person name="Nagy L.G."/>
            <person name="Floudas D."/>
            <person name="Held B.W."/>
            <person name="Levasseur A."/>
            <person name="Lombard V."/>
            <person name="Morin E."/>
            <person name="Otillar R."/>
            <person name="Lindquist E.A."/>
            <person name="Sun H."/>
            <person name="LaButti K.M."/>
            <person name="Schmutz J."/>
            <person name="Jabbour D."/>
            <person name="Luo H."/>
            <person name="Baker S.E."/>
            <person name="Pisabarro A.G."/>
            <person name="Walton J.D."/>
            <person name="Blanchette R.A."/>
            <person name="Henrissat B."/>
            <person name="Martin F."/>
            <person name="Cullen D."/>
            <person name="Hibbett D.S."/>
            <person name="Grigoriev I.V."/>
        </authorList>
    </citation>
    <scope>NUCLEOTIDE SEQUENCE [LARGE SCALE GENOMIC DNA]</scope>
    <source>
        <strain evidence="5">PC15</strain>
    </source>
</reference>
<evidence type="ECO:0000313" key="4">
    <source>
        <dbReference type="EMBL" id="KDQ31020.1"/>
    </source>
</evidence>
<name>A0A067NVI7_PLEO1</name>
<dbReference type="VEuPathDB" id="FungiDB:PLEOSDRAFT_1111637"/>
<evidence type="ECO:0000256" key="1">
    <source>
        <dbReference type="PROSITE-ProRule" id="PRU00176"/>
    </source>
</evidence>
<dbReference type="STRING" id="1137138.A0A067NVI7"/>
<dbReference type="PANTHER" id="PTHR23147">
    <property type="entry name" value="SERINE/ARGININE RICH SPLICING FACTOR"/>
    <property type="match status" value="1"/>
</dbReference>
<dbReference type="InterPro" id="IPR050907">
    <property type="entry name" value="SRSF"/>
</dbReference>
<dbReference type="EMBL" id="KL198006">
    <property type="protein sequence ID" value="KDQ31020.1"/>
    <property type="molecule type" value="Genomic_DNA"/>
</dbReference>
<feature type="region of interest" description="Disordered" evidence="2">
    <location>
        <begin position="226"/>
        <end position="249"/>
    </location>
</feature>
<feature type="compositionally biased region" description="Polar residues" evidence="2">
    <location>
        <begin position="831"/>
        <end position="840"/>
    </location>
</feature>
<dbReference type="CDD" id="cd00590">
    <property type="entry name" value="RRM_SF"/>
    <property type="match status" value="1"/>
</dbReference>
<feature type="region of interest" description="Disordered" evidence="2">
    <location>
        <begin position="15"/>
        <end position="57"/>
    </location>
</feature>
<dbReference type="InterPro" id="IPR000504">
    <property type="entry name" value="RRM_dom"/>
</dbReference>
<dbReference type="Gene3D" id="3.30.70.330">
    <property type="match status" value="2"/>
</dbReference>